<feature type="coiled-coil region" evidence="1">
    <location>
        <begin position="296"/>
        <end position="330"/>
    </location>
</feature>
<feature type="compositionally biased region" description="Low complexity" evidence="2">
    <location>
        <begin position="389"/>
        <end position="398"/>
    </location>
</feature>
<feature type="region of interest" description="Disordered" evidence="2">
    <location>
        <begin position="378"/>
        <end position="398"/>
    </location>
</feature>
<feature type="region of interest" description="Disordered" evidence="2">
    <location>
        <begin position="87"/>
        <end position="144"/>
    </location>
</feature>
<evidence type="ECO:0000313" key="3">
    <source>
        <dbReference type="EMBL" id="GAA0142343.1"/>
    </source>
</evidence>
<dbReference type="Proteomes" id="UP001454036">
    <property type="component" value="Unassembled WGS sequence"/>
</dbReference>
<feature type="compositionally biased region" description="Polar residues" evidence="2">
    <location>
        <begin position="109"/>
        <end position="138"/>
    </location>
</feature>
<organism evidence="3 4">
    <name type="scientific">Lithospermum erythrorhizon</name>
    <name type="common">Purple gromwell</name>
    <name type="synonym">Lithospermum officinale var. erythrorhizon</name>
    <dbReference type="NCBI Taxonomy" id="34254"/>
    <lineage>
        <taxon>Eukaryota</taxon>
        <taxon>Viridiplantae</taxon>
        <taxon>Streptophyta</taxon>
        <taxon>Embryophyta</taxon>
        <taxon>Tracheophyta</taxon>
        <taxon>Spermatophyta</taxon>
        <taxon>Magnoliopsida</taxon>
        <taxon>eudicotyledons</taxon>
        <taxon>Gunneridae</taxon>
        <taxon>Pentapetalae</taxon>
        <taxon>asterids</taxon>
        <taxon>lamiids</taxon>
        <taxon>Boraginales</taxon>
        <taxon>Boraginaceae</taxon>
        <taxon>Boraginoideae</taxon>
        <taxon>Lithospermeae</taxon>
        <taxon>Lithospermum</taxon>
    </lineage>
</organism>
<evidence type="ECO:0000313" key="4">
    <source>
        <dbReference type="Proteomes" id="UP001454036"/>
    </source>
</evidence>
<gene>
    <name evidence="3" type="ORF">LIER_35563</name>
</gene>
<protein>
    <submittedName>
        <fullName evidence="3">Uncharacterized protein</fullName>
    </submittedName>
</protein>
<keyword evidence="1" id="KW-0175">Coiled coil</keyword>
<sequence>MSSIFADISNGSNQEIPSISAQQEAAPTRPDSPIMLMEHDTLAFFRLYTAMGAEFTLENLKFSKDHDPFASIANPEDVAHEVESRFNDEDLGGNPQDSDVVSVKPLSVRPSSNSATDSSQAHTTPSSSQTAGPTQADTNADKPGDIPIVIRDSLLVAFSDEDLVKFRRYFSIPSSIKMLLLLEGEQNSGLNPSTSDSLHEEGAESVPKAKTGYSTNFMELPYTIPGGFQMIEESSLRKKHDSFRATRPLLLERIRKDYDTIRDPLGIHGVVACHLIKAVNASHALACRADLLDDARAEACENERALQLQVAELKKENERLQVAATLAVKEKKEPTSQTLVEIKKHDLLQARFTSKLPVPHSRYPEEWFALLDLSTPLKTSPKKEEDDAPLAPADALAS</sequence>
<evidence type="ECO:0000256" key="1">
    <source>
        <dbReference type="SAM" id="Coils"/>
    </source>
</evidence>
<proteinExistence type="predicted"/>
<name>A0AAV3NTP4_LITER</name>
<dbReference type="AlphaFoldDB" id="A0AAV3NTP4"/>
<evidence type="ECO:0000256" key="2">
    <source>
        <dbReference type="SAM" id="MobiDB-lite"/>
    </source>
</evidence>
<accession>A0AAV3NTP4</accession>
<keyword evidence="4" id="KW-1185">Reference proteome</keyword>
<reference evidence="3 4" key="1">
    <citation type="submission" date="2024-01" db="EMBL/GenBank/DDBJ databases">
        <title>The complete chloroplast genome sequence of Lithospermum erythrorhizon: insights into the phylogenetic relationship among Boraginaceae species and the maternal lineages of purple gromwells.</title>
        <authorList>
            <person name="Okada T."/>
            <person name="Watanabe K."/>
        </authorList>
    </citation>
    <scope>NUCLEOTIDE SEQUENCE [LARGE SCALE GENOMIC DNA]</scope>
</reference>
<comment type="caution">
    <text evidence="3">The sequence shown here is derived from an EMBL/GenBank/DDBJ whole genome shotgun (WGS) entry which is preliminary data.</text>
</comment>
<dbReference type="EMBL" id="BAABME010015660">
    <property type="protein sequence ID" value="GAA0142343.1"/>
    <property type="molecule type" value="Genomic_DNA"/>
</dbReference>
<feature type="compositionally biased region" description="Polar residues" evidence="2">
    <location>
        <begin position="1"/>
        <end position="25"/>
    </location>
</feature>
<feature type="region of interest" description="Disordered" evidence="2">
    <location>
        <begin position="1"/>
        <end position="32"/>
    </location>
</feature>